<dbReference type="KEGG" id="slt:Slit_0405"/>
<dbReference type="GO" id="GO:0005737">
    <property type="term" value="C:cytoplasm"/>
    <property type="evidence" value="ECO:0007669"/>
    <property type="project" value="UniProtKB-SubCell"/>
</dbReference>
<comment type="cofactor">
    <cofactor evidence="1">
        <name>[4Fe-4S] cluster</name>
        <dbReference type="ChEBI" id="CHEBI:49883"/>
    </cofactor>
</comment>
<protein>
    <recommendedName>
        <fullName evidence="3 10">Heme chaperone HemW</fullName>
    </recommendedName>
</protein>
<dbReference type="SUPFAM" id="SSF102114">
    <property type="entry name" value="Radical SAM enzymes"/>
    <property type="match status" value="1"/>
</dbReference>
<comment type="subcellular location">
    <subcellularLocation>
        <location evidence="10">Cytoplasm</location>
    </subcellularLocation>
</comment>
<keyword evidence="10" id="KW-0963">Cytoplasm</keyword>
<evidence type="ECO:0000313" key="13">
    <source>
        <dbReference type="Proteomes" id="UP000001625"/>
    </source>
</evidence>
<dbReference type="SFLD" id="SFLDS00029">
    <property type="entry name" value="Radical_SAM"/>
    <property type="match status" value="1"/>
</dbReference>
<dbReference type="AlphaFoldDB" id="D5CM32"/>
<reference evidence="12 13" key="1">
    <citation type="submission" date="2010-03" db="EMBL/GenBank/DDBJ databases">
        <title>Complete sequence of Sideroxydans lithotrophicus ES-1.</title>
        <authorList>
            <consortium name="US DOE Joint Genome Institute"/>
            <person name="Lucas S."/>
            <person name="Copeland A."/>
            <person name="Lapidus A."/>
            <person name="Cheng J.-F."/>
            <person name="Bruce D."/>
            <person name="Goodwin L."/>
            <person name="Pitluck S."/>
            <person name="Munk A.C."/>
            <person name="Detter J.C."/>
            <person name="Han C."/>
            <person name="Tapia R."/>
            <person name="Larimer F."/>
            <person name="Land M."/>
            <person name="Hauser L."/>
            <person name="Kyrpides N."/>
            <person name="Ivanova N."/>
            <person name="Emerson D."/>
            <person name="Woyke T."/>
        </authorList>
    </citation>
    <scope>NUCLEOTIDE SEQUENCE [LARGE SCALE GENOMIC DNA]</scope>
    <source>
        <strain evidence="12 13">ES-1</strain>
    </source>
</reference>
<dbReference type="SFLD" id="SFLDG01065">
    <property type="entry name" value="anaerobic_coproporphyrinogen-I"/>
    <property type="match status" value="1"/>
</dbReference>
<evidence type="ECO:0000256" key="3">
    <source>
        <dbReference type="ARBA" id="ARBA00017228"/>
    </source>
</evidence>
<dbReference type="InterPro" id="IPR007197">
    <property type="entry name" value="rSAM"/>
</dbReference>
<dbReference type="RefSeq" id="WP_013028545.1">
    <property type="nucleotide sequence ID" value="NC_013959.1"/>
</dbReference>
<sequence>MSTHPLQPVGIKAQAVNFQALPPLSLYIHIPWCVRKCPYCDFNSHAARGAIPEKQYVAALVRDLEMALPLIWGRKVYTVFFGGGTPSLLSGEVLAEILRQVRMLLPLDINAEITLEANPGTVEADKFARFREAGVNRLSLGIQSFNDTHLQALGRIHSSAEARSAIGIAQQHFDNINLDLMYALPQQTLEEALQDVQTALQYRPQHLSCYHLTLEPNTLFAHQPPPLPDDDASSDMQLAIEALLATHGYQHYETSAFAQPGRRSRHNLNYWQFGDYLGIGAGAHSKLSFHDKVLRQARYKQPQAYMEAVARGEPVQDEHEVAHAELAFEFMMNALRLNEGFDSTLFQERTSLPLLSIRRELDAAEKRGLLFQDHKKIAPTEAGRRFLNDLLQLFLHDKA</sequence>
<gene>
    <name evidence="12" type="ordered locus">Slit_0405</name>
</gene>
<evidence type="ECO:0000256" key="6">
    <source>
        <dbReference type="ARBA" id="ARBA00022723"/>
    </source>
</evidence>
<dbReference type="InterPro" id="IPR010723">
    <property type="entry name" value="HemN_C"/>
</dbReference>
<dbReference type="PROSITE" id="PS51918">
    <property type="entry name" value="RADICAL_SAM"/>
    <property type="match status" value="1"/>
</dbReference>
<dbReference type="Pfam" id="PF06969">
    <property type="entry name" value="HemN_C"/>
    <property type="match status" value="1"/>
</dbReference>
<dbReference type="InterPro" id="IPR034505">
    <property type="entry name" value="Coproporphyrinogen-III_oxidase"/>
</dbReference>
<dbReference type="GO" id="GO:0051539">
    <property type="term" value="F:4 iron, 4 sulfur cluster binding"/>
    <property type="evidence" value="ECO:0007669"/>
    <property type="project" value="UniProtKB-UniRule"/>
</dbReference>
<dbReference type="HOGENOM" id="CLU_027579_2_1_4"/>
<dbReference type="STRING" id="580332.Slit_0405"/>
<dbReference type="OrthoDB" id="9808022at2"/>
<dbReference type="InterPro" id="IPR004559">
    <property type="entry name" value="HemW-like"/>
</dbReference>
<dbReference type="Proteomes" id="UP000001625">
    <property type="component" value="Chromosome"/>
</dbReference>
<dbReference type="PANTHER" id="PTHR13932">
    <property type="entry name" value="COPROPORPHYRINIGEN III OXIDASE"/>
    <property type="match status" value="1"/>
</dbReference>
<keyword evidence="7 10" id="KW-0408">Iron</keyword>
<keyword evidence="6 10" id="KW-0479">Metal-binding</keyword>
<dbReference type="CDD" id="cd01335">
    <property type="entry name" value="Radical_SAM"/>
    <property type="match status" value="1"/>
</dbReference>
<dbReference type="InterPro" id="IPR006638">
    <property type="entry name" value="Elp3/MiaA/NifB-like_rSAM"/>
</dbReference>
<evidence type="ECO:0000259" key="11">
    <source>
        <dbReference type="PROSITE" id="PS51918"/>
    </source>
</evidence>
<dbReference type="InterPro" id="IPR013785">
    <property type="entry name" value="Aldolase_TIM"/>
</dbReference>
<dbReference type="SFLD" id="SFLDG01082">
    <property type="entry name" value="B12-binding_domain_containing"/>
    <property type="match status" value="1"/>
</dbReference>
<dbReference type="SFLD" id="SFLDF00562">
    <property type="entry name" value="HemN-like__clustered_with_heat"/>
    <property type="match status" value="1"/>
</dbReference>
<feature type="domain" description="Radical SAM core" evidence="11">
    <location>
        <begin position="18"/>
        <end position="250"/>
    </location>
</feature>
<dbReference type="Gene3D" id="3.20.20.70">
    <property type="entry name" value="Aldolase class I"/>
    <property type="match status" value="1"/>
</dbReference>
<dbReference type="EMBL" id="CP001965">
    <property type="protein sequence ID" value="ADE10646.1"/>
    <property type="molecule type" value="Genomic_DNA"/>
</dbReference>
<keyword evidence="5 10" id="KW-0949">S-adenosyl-L-methionine</keyword>
<accession>D5CM32</accession>
<keyword evidence="9 10" id="KW-0143">Chaperone</keyword>
<evidence type="ECO:0000256" key="2">
    <source>
        <dbReference type="ARBA" id="ARBA00006100"/>
    </source>
</evidence>
<evidence type="ECO:0000313" key="12">
    <source>
        <dbReference type="EMBL" id="ADE10646.1"/>
    </source>
</evidence>
<dbReference type="Pfam" id="PF04055">
    <property type="entry name" value="Radical_SAM"/>
    <property type="match status" value="1"/>
</dbReference>
<dbReference type="eggNOG" id="COG0635">
    <property type="taxonomic scope" value="Bacteria"/>
</dbReference>
<evidence type="ECO:0000256" key="7">
    <source>
        <dbReference type="ARBA" id="ARBA00023004"/>
    </source>
</evidence>
<evidence type="ECO:0000256" key="9">
    <source>
        <dbReference type="ARBA" id="ARBA00023186"/>
    </source>
</evidence>
<keyword evidence="8 10" id="KW-0411">Iron-sulfur</keyword>
<dbReference type="SFLD" id="SFLDF00288">
    <property type="entry name" value="HemN-like__clustered_with_nucl"/>
    <property type="match status" value="1"/>
</dbReference>
<evidence type="ECO:0000256" key="4">
    <source>
        <dbReference type="ARBA" id="ARBA00022617"/>
    </source>
</evidence>
<keyword evidence="10" id="KW-0004">4Fe-4S</keyword>
<proteinExistence type="inferred from homology"/>
<dbReference type="GO" id="GO:0046872">
    <property type="term" value="F:metal ion binding"/>
    <property type="evidence" value="ECO:0007669"/>
    <property type="project" value="UniProtKB-UniRule"/>
</dbReference>
<dbReference type="SMART" id="SM00729">
    <property type="entry name" value="Elp3"/>
    <property type="match status" value="1"/>
</dbReference>
<comment type="function">
    <text evidence="10">Probably acts as a heme chaperone, transferring heme to an unknown acceptor. Binds one molecule of heme per monomer, possibly covalently. Binds 1 [4Fe-4S] cluster. The cluster is coordinated with 3 cysteines and an exchangeable S-adenosyl-L-methionine.</text>
</comment>
<dbReference type="NCBIfam" id="TIGR00539">
    <property type="entry name" value="hemN_rel"/>
    <property type="match status" value="1"/>
</dbReference>
<name>D5CM32_SIDLE</name>
<dbReference type="GO" id="GO:0006779">
    <property type="term" value="P:porphyrin-containing compound biosynthetic process"/>
    <property type="evidence" value="ECO:0007669"/>
    <property type="project" value="InterPro"/>
</dbReference>
<evidence type="ECO:0000256" key="10">
    <source>
        <dbReference type="RuleBase" id="RU364116"/>
    </source>
</evidence>
<keyword evidence="12" id="KW-0560">Oxidoreductase</keyword>
<keyword evidence="4 10" id="KW-0349">Heme</keyword>
<organism evidence="12 13">
    <name type="scientific">Sideroxydans lithotrophicus (strain ES-1)</name>
    <dbReference type="NCBI Taxonomy" id="580332"/>
    <lineage>
        <taxon>Bacteria</taxon>
        <taxon>Pseudomonadati</taxon>
        <taxon>Pseudomonadota</taxon>
        <taxon>Betaproteobacteria</taxon>
        <taxon>Nitrosomonadales</taxon>
        <taxon>Gallionellaceae</taxon>
        <taxon>Sideroxydans</taxon>
    </lineage>
</organism>
<dbReference type="InterPro" id="IPR058240">
    <property type="entry name" value="rSAM_sf"/>
</dbReference>
<evidence type="ECO:0000256" key="8">
    <source>
        <dbReference type="ARBA" id="ARBA00023014"/>
    </source>
</evidence>
<dbReference type="GO" id="GO:0004109">
    <property type="term" value="F:coproporphyrinogen oxidase activity"/>
    <property type="evidence" value="ECO:0007669"/>
    <property type="project" value="InterPro"/>
</dbReference>
<comment type="similarity">
    <text evidence="2">Belongs to the anaerobic coproporphyrinogen-III oxidase family. HemW subfamily.</text>
</comment>
<keyword evidence="13" id="KW-1185">Reference proteome</keyword>
<evidence type="ECO:0000256" key="5">
    <source>
        <dbReference type="ARBA" id="ARBA00022691"/>
    </source>
</evidence>
<evidence type="ECO:0000256" key="1">
    <source>
        <dbReference type="ARBA" id="ARBA00001966"/>
    </source>
</evidence>
<dbReference type="PANTHER" id="PTHR13932:SF5">
    <property type="entry name" value="RADICAL S-ADENOSYL METHIONINE DOMAIN-CONTAINING PROTEIN 1, MITOCHONDRIAL"/>
    <property type="match status" value="1"/>
</dbReference>